<dbReference type="PROSITE" id="PS51318">
    <property type="entry name" value="TAT"/>
    <property type="match status" value="1"/>
</dbReference>
<gene>
    <name evidence="2" type="ORF">GCM10009759_50060</name>
</gene>
<dbReference type="EMBL" id="BAAANS010000036">
    <property type="protein sequence ID" value="GAA2109421.1"/>
    <property type="molecule type" value="Genomic_DNA"/>
</dbReference>
<dbReference type="PRINTS" id="PR00412">
    <property type="entry name" value="EPOXHYDRLASE"/>
</dbReference>
<sequence>MRTAGERAEGGRMDRRSFHRAGVAAGTGLFAAAAGGRAYAAQAHPTQAHAVPVHPEAAYAAPGYGAPAYPAPAYGPTAYGSSAYPAPGYLLPPHPGTGYPPPGYPAPGYAEPPYVVPAYVVPPRAPSYGAVLSDGLTVPWVLKQIAAGDLNVCFAECGPPDGPVVVCLHGWPYDIHSYAEVAPLLAARGYRVLVPYLRGHGRTRFRSEQTPRNAQQAAVARDLVALLDALGISRALLAGFDWGARTAAIVAALRPERVKALVSGGGYLITDVHAQADPLGAEAEHAWWYQYYFSTERGRRALLDRRLRRDLCRLVWQTVSPTWRFEEEVFDRTASAFDNPDYPEIVVHNYRWRLGLASGERRYDTDERRLADRPVITVPTVTLDGALDPFTPPGRSRGYRDRFAGPYLHRTLDGIGHNLPQEAPGEFVRAVLDADRL</sequence>
<dbReference type="InterPro" id="IPR006311">
    <property type="entry name" value="TAT_signal"/>
</dbReference>
<accession>A0ABP5IZM4</accession>
<dbReference type="InterPro" id="IPR000639">
    <property type="entry name" value="Epox_hydrolase-like"/>
</dbReference>
<dbReference type="Proteomes" id="UP001500897">
    <property type="component" value="Unassembled WGS sequence"/>
</dbReference>
<organism evidence="2 3">
    <name type="scientific">Kitasatospora saccharophila</name>
    <dbReference type="NCBI Taxonomy" id="407973"/>
    <lineage>
        <taxon>Bacteria</taxon>
        <taxon>Bacillati</taxon>
        <taxon>Actinomycetota</taxon>
        <taxon>Actinomycetes</taxon>
        <taxon>Kitasatosporales</taxon>
        <taxon>Streptomycetaceae</taxon>
        <taxon>Kitasatospora</taxon>
    </lineage>
</organism>
<name>A0ABP5IZM4_9ACTN</name>
<dbReference type="InterPro" id="IPR000073">
    <property type="entry name" value="AB_hydrolase_1"/>
</dbReference>
<dbReference type="PANTHER" id="PTHR43798:SF33">
    <property type="entry name" value="HYDROLASE, PUTATIVE (AFU_ORTHOLOGUE AFUA_2G14860)-RELATED"/>
    <property type="match status" value="1"/>
</dbReference>
<dbReference type="SUPFAM" id="SSF53474">
    <property type="entry name" value="alpha/beta-Hydrolases"/>
    <property type="match status" value="1"/>
</dbReference>
<comment type="caution">
    <text evidence="2">The sequence shown here is derived from an EMBL/GenBank/DDBJ whole genome shotgun (WGS) entry which is preliminary data.</text>
</comment>
<reference evidence="3" key="1">
    <citation type="journal article" date="2019" name="Int. J. Syst. Evol. Microbiol.">
        <title>The Global Catalogue of Microorganisms (GCM) 10K type strain sequencing project: providing services to taxonomists for standard genome sequencing and annotation.</title>
        <authorList>
            <consortium name="The Broad Institute Genomics Platform"/>
            <consortium name="The Broad Institute Genome Sequencing Center for Infectious Disease"/>
            <person name="Wu L."/>
            <person name="Ma J."/>
        </authorList>
    </citation>
    <scope>NUCLEOTIDE SEQUENCE [LARGE SCALE GENOMIC DNA]</scope>
    <source>
        <strain evidence="3">JCM 14559</strain>
    </source>
</reference>
<evidence type="ECO:0000313" key="3">
    <source>
        <dbReference type="Proteomes" id="UP001500897"/>
    </source>
</evidence>
<feature type="domain" description="AB hydrolase-1" evidence="1">
    <location>
        <begin position="163"/>
        <end position="418"/>
    </location>
</feature>
<dbReference type="InterPro" id="IPR050266">
    <property type="entry name" value="AB_hydrolase_sf"/>
</dbReference>
<dbReference type="InterPro" id="IPR029058">
    <property type="entry name" value="AB_hydrolase_fold"/>
</dbReference>
<dbReference type="Pfam" id="PF00561">
    <property type="entry name" value="Abhydrolase_1"/>
    <property type="match status" value="1"/>
</dbReference>
<protein>
    <recommendedName>
        <fullName evidence="1">AB hydrolase-1 domain-containing protein</fullName>
    </recommendedName>
</protein>
<dbReference type="Gene3D" id="3.40.50.1820">
    <property type="entry name" value="alpha/beta hydrolase"/>
    <property type="match status" value="1"/>
</dbReference>
<proteinExistence type="predicted"/>
<evidence type="ECO:0000259" key="1">
    <source>
        <dbReference type="Pfam" id="PF00561"/>
    </source>
</evidence>
<dbReference type="PANTHER" id="PTHR43798">
    <property type="entry name" value="MONOACYLGLYCEROL LIPASE"/>
    <property type="match status" value="1"/>
</dbReference>
<evidence type="ECO:0000313" key="2">
    <source>
        <dbReference type="EMBL" id="GAA2109421.1"/>
    </source>
</evidence>
<keyword evidence="3" id="KW-1185">Reference proteome</keyword>